<protein>
    <submittedName>
        <fullName evidence="5">L-Ala-D/L-Glu epimerase</fullName>
        <ecNumber evidence="5">5.1.1.-</ecNumber>
    </submittedName>
</protein>
<dbReference type="AlphaFoldDB" id="A0A3P4B702"/>
<name>A0A3P4B702_9BURK</name>
<dbReference type="SMART" id="SM00922">
    <property type="entry name" value="MR_MLE"/>
    <property type="match status" value="1"/>
</dbReference>
<proteinExistence type="predicted"/>
<evidence type="ECO:0000256" key="1">
    <source>
        <dbReference type="ARBA" id="ARBA00001946"/>
    </source>
</evidence>
<dbReference type="Gene3D" id="3.20.20.120">
    <property type="entry name" value="Enolase-like C-terminal domain"/>
    <property type="match status" value="1"/>
</dbReference>
<dbReference type="Gene3D" id="3.30.390.10">
    <property type="entry name" value="Enolase-like, N-terminal domain"/>
    <property type="match status" value="1"/>
</dbReference>
<dbReference type="InterPro" id="IPR029017">
    <property type="entry name" value="Enolase-like_N"/>
</dbReference>
<dbReference type="RefSeq" id="WP_124081307.1">
    <property type="nucleotide sequence ID" value="NZ_UWPJ01000029.1"/>
</dbReference>
<dbReference type="PANTHER" id="PTHR13794">
    <property type="entry name" value="ENOLASE SUPERFAMILY, MANDELATE RACEMASE"/>
    <property type="match status" value="1"/>
</dbReference>
<organism evidence="5 6">
    <name type="scientific">Pigmentiphaga humi</name>
    <dbReference type="NCBI Taxonomy" id="2478468"/>
    <lineage>
        <taxon>Bacteria</taxon>
        <taxon>Pseudomonadati</taxon>
        <taxon>Pseudomonadota</taxon>
        <taxon>Betaproteobacteria</taxon>
        <taxon>Burkholderiales</taxon>
        <taxon>Alcaligenaceae</taxon>
        <taxon>Pigmentiphaga</taxon>
    </lineage>
</organism>
<dbReference type="EC" id="5.1.1.-" evidence="5"/>
<dbReference type="GO" id="GO:0016836">
    <property type="term" value="F:hydro-lyase activity"/>
    <property type="evidence" value="ECO:0007669"/>
    <property type="project" value="TreeGrafter"/>
</dbReference>
<keyword evidence="3" id="KW-0460">Magnesium</keyword>
<keyword evidence="5" id="KW-0413">Isomerase</keyword>
<dbReference type="InterPro" id="IPR013342">
    <property type="entry name" value="Mandelate_racemase_C"/>
</dbReference>
<accession>A0A3P4B702</accession>
<dbReference type="InterPro" id="IPR013341">
    <property type="entry name" value="Mandelate_racemase_N_dom"/>
</dbReference>
<feature type="domain" description="Mandelate racemase/muconate lactonizing enzyme C-terminal" evidence="4">
    <location>
        <begin position="162"/>
        <end position="260"/>
    </location>
</feature>
<dbReference type="SFLD" id="SFLDS00001">
    <property type="entry name" value="Enolase"/>
    <property type="match status" value="1"/>
</dbReference>
<evidence type="ECO:0000313" key="5">
    <source>
        <dbReference type="EMBL" id="VCU71721.1"/>
    </source>
</evidence>
<evidence type="ECO:0000256" key="2">
    <source>
        <dbReference type="ARBA" id="ARBA00022723"/>
    </source>
</evidence>
<dbReference type="GO" id="GO:0000287">
    <property type="term" value="F:magnesium ion binding"/>
    <property type="evidence" value="ECO:0007669"/>
    <property type="project" value="TreeGrafter"/>
</dbReference>
<dbReference type="GO" id="GO:0016052">
    <property type="term" value="P:carbohydrate catabolic process"/>
    <property type="evidence" value="ECO:0007669"/>
    <property type="project" value="TreeGrafter"/>
</dbReference>
<dbReference type="GO" id="GO:0016853">
    <property type="term" value="F:isomerase activity"/>
    <property type="evidence" value="ECO:0007669"/>
    <property type="project" value="UniProtKB-KW"/>
</dbReference>
<dbReference type="Pfam" id="PF13378">
    <property type="entry name" value="MR_MLE_C"/>
    <property type="match status" value="1"/>
</dbReference>
<gene>
    <name evidence="5" type="primary">ykfB_3</name>
    <name evidence="5" type="ORF">PIGHUM_03809</name>
</gene>
<dbReference type="Pfam" id="PF02746">
    <property type="entry name" value="MR_MLE_N"/>
    <property type="match status" value="1"/>
</dbReference>
<dbReference type="Proteomes" id="UP000277294">
    <property type="component" value="Unassembled WGS sequence"/>
</dbReference>
<dbReference type="EMBL" id="UWPJ01000029">
    <property type="protein sequence ID" value="VCU71721.1"/>
    <property type="molecule type" value="Genomic_DNA"/>
</dbReference>
<dbReference type="InterPro" id="IPR029065">
    <property type="entry name" value="Enolase_C-like"/>
</dbReference>
<reference evidence="5 6" key="1">
    <citation type="submission" date="2018-10" db="EMBL/GenBank/DDBJ databases">
        <authorList>
            <person name="Criscuolo A."/>
        </authorList>
    </citation>
    <scope>NUCLEOTIDE SEQUENCE [LARGE SCALE GENOMIC DNA]</scope>
    <source>
        <strain evidence="5">DnA1</strain>
    </source>
</reference>
<dbReference type="OrthoDB" id="8609034at2"/>
<dbReference type="CDD" id="cd03316">
    <property type="entry name" value="MR_like"/>
    <property type="match status" value="1"/>
</dbReference>
<evidence type="ECO:0000256" key="3">
    <source>
        <dbReference type="ARBA" id="ARBA00022842"/>
    </source>
</evidence>
<keyword evidence="2" id="KW-0479">Metal-binding</keyword>
<sequence>MTSSATGTASPLADARITRIETIPLKVPLERAATGSTLKLTHRCTIVTRVHTDAGVVGECFNANDDELQADIIRLIHDELEPLLRGQRVAAIDDAWAAARRSTEPFLRDRRVALRAQACVDSAMHDAVGKLAGAPLHLLWGGARERVPVVALGGYYRQSGDLEALADEVAELKAFGIHGLKLKIGGKTPAEDALRAEAVRKAGGDAFTLACDANQGWTREQALEFVRRTRDLNLAWFEEPCRWDNDRADMAVVRAVGGVPTAAGQSELSRFGCRDLLTAGAIDICNFDASWGGGPTEWRRVAMMASAFNVTAMQHLEPQIGLMMSAGVSNGRYAEVMLPWRDPFFYKLVANQPERPFVDGYYTLPTAPGWGMVFDTDYLEFARRK</sequence>
<comment type="cofactor">
    <cofactor evidence="1">
        <name>Mg(2+)</name>
        <dbReference type="ChEBI" id="CHEBI:18420"/>
    </cofactor>
</comment>
<evidence type="ECO:0000259" key="4">
    <source>
        <dbReference type="SMART" id="SM00922"/>
    </source>
</evidence>
<dbReference type="SUPFAM" id="SSF54826">
    <property type="entry name" value="Enolase N-terminal domain-like"/>
    <property type="match status" value="1"/>
</dbReference>
<dbReference type="PANTHER" id="PTHR13794:SF58">
    <property type="entry name" value="MITOCHONDRIAL ENOLASE SUPERFAMILY MEMBER 1"/>
    <property type="match status" value="1"/>
</dbReference>
<keyword evidence="6" id="KW-1185">Reference proteome</keyword>
<dbReference type="InterPro" id="IPR046945">
    <property type="entry name" value="RHMD-like"/>
</dbReference>
<dbReference type="InterPro" id="IPR036849">
    <property type="entry name" value="Enolase-like_C_sf"/>
</dbReference>
<evidence type="ECO:0000313" key="6">
    <source>
        <dbReference type="Proteomes" id="UP000277294"/>
    </source>
</evidence>
<dbReference type="SUPFAM" id="SSF51604">
    <property type="entry name" value="Enolase C-terminal domain-like"/>
    <property type="match status" value="1"/>
</dbReference>